<dbReference type="InterPro" id="IPR013786">
    <property type="entry name" value="AcylCoA_DH/ox_N"/>
</dbReference>
<evidence type="ECO:0000256" key="2">
    <source>
        <dbReference type="ARBA" id="ARBA00009347"/>
    </source>
</evidence>
<dbReference type="PANTHER" id="PTHR43292:SF3">
    <property type="entry name" value="ACYL-COA DEHYDROGENASE FADE29"/>
    <property type="match status" value="1"/>
</dbReference>
<dbReference type="InterPro" id="IPR037069">
    <property type="entry name" value="AcylCoA_DH/ox_N_sf"/>
</dbReference>
<dbReference type="Gene3D" id="1.10.540.10">
    <property type="entry name" value="Acyl-CoA dehydrogenase/oxidase, N-terminal domain"/>
    <property type="match status" value="1"/>
</dbReference>
<evidence type="ECO:0000259" key="7">
    <source>
        <dbReference type="Pfam" id="PF00441"/>
    </source>
</evidence>
<dbReference type="GO" id="GO:0050660">
    <property type="term" value="F:flavin adenine dinucleotide binding"/>
    <property type="evidence" value="ECO:0007669"/>
    <property type="project" value="InterPro"/>
</dbReference>
<dbReference type="Pfam" id="PF02771">
    <property type="entry name" value="Acyl-CoA_dh_N"/>
    <property type="match status" value="1"/>
</dbReference>
<dbReference type="InterPro" id="IPR052161">
    <property type="entry name" value="Mycobact_Acyl-CoA_DH"/>
</dbReference>
<comment type="cofactor">
    <cofactor evidence="1 6">
        <name>FAD</name>
        <dbReference type="ChEBI" id="CHEBI:57692"/>
    </cofactor>
</comment>
<dbReference type="AlphaFoldDB" id="A0A2S9XIX9"/>
<evidence type="ECO:0000256" key="6">
    <source>
        <dbReference type="RuleBase" id="RU362125"/>
    </source>
</evidence>
<keyword evidence="4 6" id="KW-0274">FAD</keyword>
<dbReference type="InterPro" id="IPR036250">
    <property type="entry name" value="AcylCo_DH-like_C"/>
</dbReference>
<dbReference type="SUPFAM" id="SSF56645">
    <property type="entry name" value="Acyl-CoA dehydrogenase NM domain-like"/>
    <property type="match status" value="1"/>
</dbReference>
<accession>A0A2S9XIX9</accession>
<dbReference type="GO" id="GO:0005886">
    <property type="term" value="C:plasma membrane"/>
    <property type="evidence" value="ECO:0007669"/>
    <property type="project" value="TreeGrafter"/>
</dbReference>
<dbReference type="Pfam" id="PF02770">
    <property type="entry name" value="Acyl-CoA_dh_M"/>
    <property type="match status" value="1"/>
</dbReference>
<dbReference type="SUPFAM" id="SSF47203">
    <property type="entry name" value="Acyl-CoA dehydrogenase C-terminal domain-like"/>
    <property type="match status" value="1"/>
</dbReference>
<dbReference type="InterPro" id="IPR009075">
    <property type="entry name" value="AcylCo_DH/oxidase_C"/>
</dbReference>
<evidence type="ECO:0000313" key="10">
    <source>
        <dbReference type="EMBL" id="PRP92836.1"/>
    </source>
</evidence>
<evidence type="ECO:0000256" key="4">
    <source>
        <dbReference type="ARBA" id="ARBA00022827"/>
    </source>
</evidence>
<evidence type="ECO:0000256" key="5">
    <source>
        <dbReference type="ARBA" id="ARBA00023002"/>
    </source>
</evidence>
<dbReference type="OrthoDB" id="9765339at2"/>
<organism evidence="10 11">
    <name type="scientific">Enhygromyxa salina</name>
    <dbReference type="NCBI Taxonomy" id="215803"/>
    <lineage>
        <taxon>Bacteria</taxon>
        <taxon>Pseudomonadati</taxon>
        <taxon>Myxococcota</taxon>
        <taxon>Polyangia</taxon>
        <taxon>Nannocystales</taxon>
        <taxon>Nannocystaceae</taxon>
        <taxon>Enhygromyxa</taxon>
    </lineage>
</organism>
<dbReference type="RefSeq" id="WP_106393924.1">
    <property type="nucleotide sequence ID" value="NZ_PVNK01000203.1"/>
</dbReference>
<proteinExistence type="inferred from homology"/>
<feature type="domain" description="Acyl-CoA dehydrogenase/oxidase C-terminal" evidence="7">
    <location>
        <begin position="231"/>
        <end position="389"/>
    </location>
</feature>
<protein>
    <submittedName>
        <fullName evidence="10">Acyl-CoA dehydrogenase</fullName>
        <ecNumber evidence="10">1.3.99.-</ecNumber>
    </submittedName>
</protein>
<dbReference type="Pfam" id="PF00441">
    <property type="entry name" value="Acyl-CoA_dh_1"/>
    <property type="match status" value="1"/>
</dbReference>
<dbReference type="InterPro" id="IPR009100">
    <property type="entry name" value="AcylCoA_DH/oxidase_NM_dom_sf"/>
</dbReference>
<dbReference type="GO" id="GO:0016627">
    <property type="term" value="F:oxidoreductase activity, acting on the CH-CH group of donors"/>
    <property type="evidence" value="ECO:0007669"/>
    <property type="project" value="InterPro"/>
</dbReference>
<reference evidence="10 11" key="1">
    <citation type="submission" date="2018-03" db="EMBL/GenBank/DDBJ databases">
        <title>Draft Genome Sequences of the Obligatory Marine Myxobacteria Enhygromyxa salina SWB005.</title>
        <authorList>
            <person name="Poehlein A."/>
            <person name="Moghaddam J.A."/>
            <person name="Harms H."/>
            <person name="Alanjari M."/>
            <person name="Koenig G.M."/>
            <person name="Daniel R."/>
            <person name="Schaeberle T.F."/>
        </authorList>
    </citation>
    <scope>NUCLEOTIDE SEQUENCE [LARGE SCALE GENOMIC DNA]</scope>
    <source>
        <strain evidence="10 11">SWB005</strain>
    </source>
</reference>
<comment type="caution">
    <text evidence="10">The sequence shown here is derived from an EMBL/GenBank/DDBJ whole genome shotgun (WGS) entry which is preliminary data.</text>
</comment>
<evidence type="ECO:0000256" key="1">
    <source>
        <dbReference type="ARBA" id="ARBA00001974"/>
    </source>
</evidence>
<evidence type="ECO:0000259" key="8">
    <source>
        <dbReference type="Pfam" id="PF02770"/>
    </source>
</evidence>
<evidence type="ECO:0000259" key="9">
    <source>
        <dbReference type="Pfam" id="PF02771"/>
    </source>
</evidence>
<name>A0A2S9XIX9_9BACT</name>
<comment type="similarity">
    <text evidence="2 6">Belongs to the acyl-CoA dehydrogenase family.</text>
</comment>
<feature type="domain" description="Acyl-CoA dehydrogenase/oxidase N-terminal" evidence="9">
    <location>
        <begin position="6"/>
        <end position="121"/>
    </location>
</feature>
<sequence length="394" mass="44115">MDLSFTPEDQTFREQVRAWIADALPDDLAVKARACAHFTHEEIMRWHKILAAKGWVAPSWPEKFGGPGFSVTQRFIFNEELELAGTPPLSPFGLVMVAPLIQRFGNEAQQARFLPKILSGEECWCQGYSEPNAGSDLASLRTTAQDMGDHFVVNGQKTWTTYAQHADWIFCLVRTSSEGKKQAGISFLLIDMRSEGLEARPMLTLSHSPAFCDTFFDNVKVPKDNLLGPLNGGWTLAKALLGHERTLVAAVGVVRRWVRLAKSIAAVQVGADDRPLLQDPYWRRRVADIEMRLRAHEMTNYRALAEQQKGRHPGPETSILKVVGSELQQRASELCMEVMGHDALAWLPEDGVVPDNERWVAPNFCYDRAATIYAGSNEIQRNIIAKHILRLPSA</sequence>
<dbReference type="EC" id="1.3.99.-" evidence="10"/>
<dbReference type="Gene3D" id="2.40.110.10">
    <property type="entry name" value="Butyryl-CoA Dehydrogenase, subunit A, domain 2"/>
    <property type="match status" value="1"/>
</dbReference>
<feature type="domain" description="Acyl-CoA oxidase/dehydrogenase middle" evidence="8">
    <location>
        <begin position="125"/>
        <end position="219"/>
    </location>
</feature>
<dbReference type="EMBL" id="PVNK01000203">
    <property type="protein sequence ID" value="PRP92836.1"/>
    <property type="molecule type" value="Genomic_DNA"/>
</dbReference>
<dbReference type="PANTHER" id="PTHR43292">
    <property type="entry name" value="ACYL-COA DEHYDROGENASE"/>
    <property type="match status" value="1"/>
</dbReference>
<evidence type="ECO:0000313" key="11">
    <source>
        <dbReference type="Proteomes" id="UP000237968"/>
    </source>
</evidence>
<keyword evidence="5 6" id="KW-0560">Oxidoreductase</keyword>
<dbReference type="InterPro" id="IPR006091">
    <property type="entry name" value="Acyl-CoA_Oxase/DH_mid-dom"/>
</dbReference>
<dbReference type="InterPro" id="IPR046373">
    <property type="entry name" value="Acyl-CoA_Oxase/DH_mid-dom_sf"/>
</dbReference>
<keyword evidence="3 6" id="KW-0285">Flavoprotein</keyword>
<dbReference type="FunFam" id="2.40.110.10:FF:000011">
    <property type="entry name" value="Acyl-CoA dehydrogenase FadE34"/>
    <property type="match status" value="1"/>
</dbReference>
<dbReference type="Gene3D" id="1.20.140.10">
    <property type="entry name" value="Butyryl-CoA Dehydrogenase, subunit A, domain 3"/>
    <property type="match status" value="1"/>
</dbReference>
<keyword evidence="11" id="KW-1185">Reference proteome</keyword>
<gene>
    <name evidence="10" type="primary">mmgC_5</name>
    <name evidence="10" type="ORF">ENSA5_46680</name>
</gene>
<evidence type="ECO:0000256" key="3">
    <source>
        <dbReference type="ARBA" id="ARBA00022630"/>
    </source>
</evidence>
<dbReference type="Proteomes" id="UP000237968">
    <property type="component" value="Unassembled WGS sequence"/>
</dbReference>